<dbReference type="EMBL" id="PTJO01000004">
    <property type="protein sequence ID" value="RNE49078.1"/>
    <property type="molecule type" value="Genomic_DNA"/>
</dbReference>
<dbReference type="OrthoDB" id="5241763at2"/>
<comment type="caution">
    <text evidence="1">The sequence shown here is derived from an EMBL/GenBank/DDBJ whole genome shotgun (WGS) entry which is preliminary data.</text>
</comment>
<keyword evidence="2" id="KW-1185">Reference proteome</keyword>
<accession>A0A3M8K9E7</accession>
<evidence type="ECO:0008006" key="3">
    <source>
        <dbReference type="Google" id="ProtNLM"/>
    </source>
</evidence>
<reference evidence="1 2" key="1">
    <citation type="submission" date="2018-02" db="EMBL/GenBank/DDBJ databases">
        <title>Corynebacterium alimpuense sp. nov., a marine obligate actinomycete isolated from sediments of Valparaiso bay, Chile.</title>
        <authorList>
            <person name="Claverias F."/>
            <person name="Gonzales-Siles L."/>
            <person name="Salva-Serra F."/>
            <person name="Inganaes E."/>
            <person name="Molin K."/>
            <person name="Cumsille A."/>
            <person name="Undabarrena A."/>
            <person name="Couve E."/>
            <person name="Moore E.R.B."/>
            <person name="Gomila M."/>
            <person name="Camara B."/>
        </authorList>
    </citation>
    <scope>NUCLEOTIDE SEQUENCE [LARGE SCALE GENOMIC DNA]</scope>
    <source>
        <strain evidence="1 2">CCUG 69366</strain>
    </source>
</reference>
<proteinExistence type="predicted"/>
<name>A0A3M8K9E7_9CORY</name>
<evidence type="ECO:0000313" key="2">
    <source>
        <dbReference type="Proteomes" id="UP000266975"/>
    </source>
</evidence>
<organism evidence="1 2">
    <name type="scientific">Corynebacterium alimapuense</name>
    <dbReference type="NCBI Taxonomy" id="1576874"/>
    <lineage>
        <taxon>Bacteria</taxon>
        <taxon>Bacillati</taxon>
        <taxon>Actinomycetota</taxon>
        <taxon>Actinomycetes</taxon>
        <taxon>Mycobacteriales</taxon>
        <taxon>Corynebacteriaceae</taxon>
        <taxon>Corynebacterium</taxon>
    </lineage>
</organism>
<evidence type="ECO:0000313" key="1">
    <source>
        <dbReference type="EMBL" id="RNE49078.1"/>
    </source>
</evidence>
<dbReference type="AlphaFoldDB" id="A0A3M8K9E7"/>
<gene>
    <name evidence="1" type="ORF">C5L39_06940</name>
</gene>
<protein>
    <recommendedName>
        <fullName evidence="3">Oxidoreductase</fullName>
    </recommendedName>
</protein>
<sequence length="232" mass="24448">MSEADPQHPLLTLGDLAKLAAEATAAIAAVHRRPVSLRRSDLTGAESVLRGARTSALIDDPATRLIDEPTGVLGSAISVYGLLAPDRLQTSAGIFGRAPLQILARMDVLSGGEGIPEDPSNTKRLHHLATVITSESLPAALLPQVVHGEILGRQIFGERSGTIARAASRLAAVADGFDPRGLAVPEPYLSRHRGSYLETVATFDQNPVAFMELGLRSWIAGAQEAESIARAV</sequence>
<dbReference type="RefSeq" id="WP_123048212.1">
    <property type="nucleotide sequence ID" value="NZ_PTJO01000004.1"/>
</dbReference>
<dbReference type="Proteomes" id="UP000266975">
    <property type="component" value="Unassembled WGS sequence"/>
</dbReference>